<feature type="coiled-coil region" evidence="1">
    <location>
        <begin position="32"/>
        <end position="59"/>
    </location>
</feature>
<dbReference type="AlphaFoldDB" id="A0A5J4NAI6"/>
<protein>
    <submittedName>
        <fullName evidence="2">Uncharacterized protein</fullName>
    </submittedName>
</protein>
<reference evidence="2 3" key="1">
    <citation type="journal article" date="2019" name="Gigascience">
        <title>Whole-genome sequence of the oriental lung fluke Paragonimus westermani.</title>
        <authorList>
            <person name="Oey H."/>
            <person name="Zakrzewski M."/>
            <person name="Narain K."/>
            <person name="Devi K.R."/>
            <person name="Agatsuma T."/>
            <person name="Nawaratna S."/>
            <person name="Gobert G.N."/>
            <person name="Jones M.K."/>
            <person name="Ragan M.A."/>
            <person name="McManus D.P."/>
            <person name="Krause L."/>
        </authorList>
    </citation>
    <scope>NUCLEOTIDE SEQUENCE [LARGE SCALE GENOMIC DNA]</scope>
    <source>
        <strain evidence="2 3">IND2009</strain>
    </source>
</reference>
<dbReference type="EMBL" id="QNGE01004866">
    <property type="protein sequence ID" value="KAA3672473.1"/>
    <property type="molecule type" value="Genomic_DNA"/>
</dbReference>
<sequence>MCLEKMNALISRGCFRKYFFHGQLTVERGFGVHKVLGRRSEIEAQIQKLTDEIIENQAASVNLHKEEAINLLLRLVMDIQPRLHQNYRIGAAV</sequence>
<evidence type="ECO:0000313" key="3">
    <source>
        <dbReference type="Proteomes" id="UP000324629"/>
    </source>
</evidence>
<proteinExistence type="predicted"/>
<gene>
    <name evidence="2" type="ORF">DEA37_0014707</name>
</gene>
<accession>A0A5J4NAI6</accession>
<keyword evidence="3" id="KW-1185">Reference proteome</keyword>
<dbReference type="Proteomes" id="UP000324629">
    <property type="component" value="Unassembled WGS sequence"/>
</dbReference>
<name>A0A5J4NAI6_9TREM</name>
<evidence type="ECO:0000256" key="1">
    <source>
        <dbReference type="SAM" id="Coils"/>
    </source>
</evidence>
<dbReference type="Gene3D" id="1.20.5.2950">
    <property type="match status" value="1"/>
</dbReference>
<evidence type="ECO:0000313" key="2">
    <source>
        <dbReference type="EMBL" id="KAA3672473.1"/>
    </source>
</evidence>
<keyword evidence="1" id="KW-0175">Coiled coil</keyword>
<organism evidence="2 3">
    <name type="scientific">Paragonimus westermani</name>
    <dbReference type="NCBI Taxonomy" id="34504"/>
    <lineage>
        <taxon>Eukaryota</taxon>
        <taxon>Metazoa</taxon>
        <taxon>Spiralia</taxon>
        <taxon>Lophotrochozoa</taxon>
        <taxon>Platyhelminthes</taxon>
        <taxon>Trematoda</taxon>
        <taxon>Digenea</taxon>
        <taxon>Plagiorchiida</taxon>
        <taxon>Troglotremata</taxon>
        <taxon>Troglotrematidae</taxon>
        <taxon>Paragonimus</taxon>
    </lineage>
</organism>
<comment type="caution">
    <text evidence="2">The sequence shown here is derived from an EMBL/GenBank/DDBJ whole genome shotgun (WGS) entry which is preliminary data.</text>
</comment>